<name>A0A5B8MI28_9CHLO</name>
<evidence type="ECO:0000313" key="4">
    <source>
        <dbReference type="Proteomes" id="UP000316726"/>
    </source>
</evidence>
<feature type="domain" description="F-box" evidence="2">
    <location>
        <begin position="35"/>
        <end position="81"/>
    </location>
</feature>
<accession>A0A5B8MI28</accession>
<dbReference type="InterPro" id="IPR036047">
    <property type="entry name" value="F-box-like_dom_sf"/>
</dbReference>
<dbReference type="CDD" id="cd09917">
    <property type="entry name" value="F-box_SF"/>
    <property type="match status" value="1"/>
</dbReference>
<dbReference type="PANTHER" id="PTHR12874:SF9">
    <property type="entry name" value="F-BOX ONLY PROTEIN 48"/>
    <property type="match status" value="1"/>
</dbReference>
<dbReference type="GO" id="GO:0019005">
    <property type="term" value="C:SCF ubiquitin ligase complex"/>
    <property type="evidence" value="ECO:0007669"/>
    <property type="project" value="TreeGrafter"/>
</dbReference>
<gene>
    <name evidence="3" type="ORF">A3770_03p26440</name>
</gene>
<dbReference type="SMART" id="SM00256">
    <property type="entry name" value="FBOX"/>
    <property type="match status" value="1"/>
</dbReference>
<dbReference type="EMBL" id="CP031036">
    <property type="protein sequence ID" value="QDZ20126.1"/>
    <property type="molecule type" value="Genomic_DNA"/>
</dbReference>
<protein>
    <recommendedName>
        <fullName evidence="2">F-box domain-containing protein</fullName>
    </recommendedName>
</protein>
<dbReference type="Proteomes" id="UP000316726">
    <property type="component" value="Chromosome 3"/>
</dbReference>
<dbReference type="InterPro" id="IPR001810">
    <property type="entry name" value="F-box_dom"/>
</dbReference>
<keyword evidence="4" id="KW-1185">Reference proteome</keyword>
<feature type="compositionally biased region" description="Acidic residues" evidence="1">
    <location>
        <begin position="19"/>
        <end position="34"/>
    </location>
</feature>
<organism evidence="3 4">
    <name type="scientific">Chloropicon primus</name>
    <dbReference type="NCBI Taxonomy" id="1764295"/>
    <lineage>
        <taxon>Eukaryota</taxon>
        <taxon>Viridiplantae</taxon>
        <taxon>Chlorophyta</taxon>
        <taxon>Chloropicophyceae</taxon>
        <taxon>Chloropicales</taxon>
        <taxon>Chloropicaceae</taxon>
        <taxon>Chloropicon</taxon>
    </lineage>
</organism>
<dbReference type="AlphaFoldDB" id="A0A5B8MI28"/>
<dbReference type="GO" id="GO:0031146">
    <property type="term" value="P:SCF-dependent proteasomal ubiquitin-dependent protein catabolic process"/>
    <property type="evidence" value="ECO:0007669"/>
    <property type="project" value="TreeGrafter"/>
</dbReference>
<dbReference type="GO" id="GO:0005737">
    <property type="term" value="C:cytoplasm"/>
    <property type="evidence" value="ECO:0007669"/>
    <property type="project" value="TreeGrafter"/>
</dbReference>
<dbReference type="SUPFAM" id="SSF81383">
    <property type="entry name" value="F-box domain"/>
    <property type="match status" value="1"/>
</dbReference>
<proteinExistence type="predicted"/>
<dbReference type="Gene3D" id="1.20.1280.50">
    <property type="match status" value="1"/>
</dbReference>
<dbReference type="OrthoDB" id="2095648at2759"/>
<feature type="region of interest" description="Disordered" evidence="1">
    <location>
        <begin position="1"/>
        <end position="34"/>
    </location>
</feature>
<evidence type="ECO:0000259" key="2">
    <source>
        <dbReference type="PROSITE" id="PS50181"/>
    </source>
</evidence>
<sequence>MKPMEGVEKSGKRRRLEENCEAEEEVGTSEEETREFEVDVLPEEILLLIVNHLDGRDLARLTTTCKTWAEVVSEESLWRAVANKHRSWEGAISKTRLNRPNLSWKQTYVNLFCLENGMCNHCFKRSPITHICREKIEEELSNPINNLPLCRFFPGLHQHYSRMQHGDERAGGVRAIKVEGAAS</sequence>
<dbReference type="PROSITE" id="PS50181">
    <property type="entry name" value="FBOX"/>
    <property type="match status" value="1"/>
</dbReference>
<evidence type="ECO:0000313" key="3">
    <source>
        <dbReference type="EMBL" id="QDZ20126.1"/>
    </source>
</evidence>
<feature type="compositionally biased region" description="Basic and acidic residues" evidence="1">
    <location>
        <begin position="1"/>
        <end position="18"/>
    </location>
</feature>
<dbReference type="Pfam" id="PF12937">
    <property type="entry name" value="F-box-like"/>
    <property type="match status" value="1"/>
</dbReference>
<dbReference type="PANTHER" id="PTHR12874">
    <property type="entry name" value="F-BOX ONLY PROTEIN 48-RELATED"/>
    <property type="match status" value="1"/>
</dbReference>
<reference evidence="3 4" key="1">
    <citation type="submission" date="2018-07" db="EMBL/GenBank/DDBJ databases">
        <title>The complete nuclear genome of the prasinophyte Chloropicon primus (CCMP1205).</title>
        <authorList>
            <person name="Pombert J.-F."/>
            <person name="Otis C."/>
            <person name="Turmel M."/>
            <person name="Lemieux C."/>
        </authorList>
    </citation>
    <scope>NUCLEOTIDE SEQUENCE [LARGE SCALE GENOMIC DNA]</scope>
    <source>
        <strain evidence="3 4">CCMP1205</strain>
    </source>
</reference>
<evidence type="ECO:0000256" key="1">
    <source>
        <dbReference type="SAM" id="MobiDB-lite"/>
    </source>
</evidence>